<dbReference type="OrthoDB" id="101001at2157"/>
<dbReference type="KEGG" id="pya:PYCH_08710"/>
<keyword evidence="2" id="KW-1185">Reference proteome</keyword>
<dbReference type="GeneID" id="10837446"/>
<dbReference type="HOGENOM" id="CLU_2056142_0_0_2"/>
<reference evidence="1 2" key="1">
    <citation type="journal article" date="2011" name="J. Bacteriol.">
        <title>Complete genome sequence of the obligate piezophilic hyperthermophilic archaeon Pyrococcus yayanosii CH1.</title>
        <authorList>
            <person name="Jun X."/>
            <person name="Lupeng L."/>
            <person name="Minjuan X."/>
            <person name="Oger P."/>
            <person name="Fengping W."/>
            <person name="Jebbar M."/>
            <person name="Xiang X."/>
        </authorList>
    </citation>
    <scope>NUCLEOTIDE SEQUENCE [LARGE SCALE GENOMIC DNA]</scope>
    <source>
        <strain evidence="2">CH1 / JCM 16557</strain>
    </source>
</reference>
<dbReference type="eggNOG" id="arCOG10112">
    <property type="taxonomic scope" value="Archaea"/>
</dbReference>
<proteinExistence type="predicted"/>
<name>F8AJB0_PYRYC</name>
<evidence type="ECO:0000313" key="2">
    <source>
        <dbReference type="Proteomes" id="UP000008386"/>
    </source>
</evidence>
<organism evidence="1 2">
    <name type="scientific">Pyrococcus yayanosii (strain CH1 / JCM 16557)</name>
    <dbReference type="NCBI Taxonomy" id="529709"/>
    <lineage>
        <taxon>Archaea</taxon>
        <taxon>Methanobacteriati</taxon>
        <taxon>Methanobacteriota</taxon>
        <taxon>Thermococci</taxon>
        <taxon>Thermococcales</taxon>
        <taxon>Thermococcaceae</taxon>
        <taxon>Pyrococcus</taxon>
    </lineage>
</organism>
<gene>
    <name evidence="1" type="ordered locus">PYCH_08710</name>
</gene>
<dbReference type="RefSeq" id="WP_013905613.1">
    <property type="nucleotide sequence ID" value="NC_015680.1"/>
</dbReference>
<evidence type="ECO:0000313" key="1">
    <source>
        <dbReference type="EMBL" id="AEH24556.1"/>
    </source>
</evidence>
<sequence length="112" mass="13078">MEWKSVLMGLIIGVLIAVPYSLAHSGVFEREDKNPWRGFGLMTGMGHGMGMHMGMMNEGMHEEMERYMENGNFTEIHEEMEEDMEATMEKYMGEGWKEMHEYCERMIGIEDE</sequence>
<accession>F8AJB0</accession>
<dbReference type="STRING" id="529709.PYCH_08710"/>
<dbReference type="AlphaFoldDB" id="F8AJB0"/>
<protein>
    <submittedName>
        <fullName evidence="1">Uncharacterized protein</fullName>
    </submittedName>
</protein>
<dbReference type="EMBL" id="CP002779">
    <property type="protein sequence ID" value="AEH24556.1"/>
    <property type="molecule type" value="Genomic_DNA"/>
</dbReference>
<dbReference type="Proteomes" id="UP000008386">
    <property type="component" value="Chromosome"/>
</dbReference>